<dbReference type="EMBL" id="JAUFQS010000002">
    <property type="protein sequence ID" value="MDN3686376.1"/>
    <property type="molecule type" value="Genomic_DNA"/>
</dbReference>
<evidence type="ECO:0000256" key="1">
    <source>
        <dbReference type="ARBA" id="ARBA00000085"/>
    </source>
</evidence>
<dbReference type="PANTHER" id="PTHR45339">
    <property type="entry name" value="HYBRID SIGNAL TRANSDUCTION HISTIDINE KINASE J"/>
    <property type="match status" value="1"/>
</dbReference>
<evidence type="ECO:0000256" key="4">
    <source>
        <dbReference type="ARBA" id="ARBA00023012"/>
    </source>
</evidence>
<dbReference type="SUPFAM" id="SSF47384">
    <property type="entry name" value="Homodimeric domain of signal transducing histidine kinase"/>
    <property type="match status" value="1"/>
</dbReference>
<keyword evidence="4" id="KW-0902">Two-component regulatory system</keyword>
<feature type="transmembrane region" description="Helical" evidence="7">
    <location>
        <begin position="166"/>
        <end position="186"/>
    </location>
</feature>
<dbReference type="Pfam" id="PF00072">
    <property type="entry name" value="Response_reg"/>
    <property type="match status" value="2"/>
</dbReference>
<evidence type="ECO:0000259" key="9">
    <source>
        <dbReference type="PROSITE" id="PS50110"/>
    </source>
</evidence>
<comment type="catalytic activity">
    <reaction evidence="1">
        <text>ATP + protein L-histidine = ADP + protein N-phospho-L-histidine.</text>
        <dbReference type="EC" id="2.7.13.3"/>
    </reaction>
</comment>
<comment type="caution">
    <text evidence="10">The sequence shown here is derived from an EMBL/GenBank/DDBJ whole genome shotgun (WGS) entry which is preliminary data.</text>
</comment>
<feature type="modified residue" description="4-aspartylphosphate" evidence="5">
    <location>
        <position position="544"/>
    </location>
</feature>
<dbReference type="Pfam" id="PF02518">
    <property type="entry name" value="HATPase_c"/>
    <property type="match status" value="1"/>
</dbReference>
<dbReference type="SUPFAM" id="SSF55874">
    <property type="entry name" value="ATPase domain of HSP90 chaperone/DNA topoisomerase II/histidine kinase"/>
    <property type="match status" value="1"/>
</dbReference>
<feature type="transmembrane region" description="Helical" evidence="7">
    <location>
        <begin position="133"/>
        <end position="154"/>
    </location>
</feature>
<dbReference type="InterPro" id="IPR036097">
    <property type="entry name" value="HisK_dim/P_sf"/>
</dbReference>
<feature type="domain" description="Response regulatory" evidence="9">
    <location>
        <begin position="494"/>
        <end position="607"/>
    </location>
</feature>
<evidence type="ECO:0000313" key="10">
    <source>
        <dbReference type="EMBL" id="MDN3686376.1"/>
    </source>
</evidence>
<dbReference type="InterPro" id="IPR004358">
    <property type="entry name" value="Sig_transdc_His_kin-like_C"/>
</dbReference>
<dbReference type="CDD" id="cd00082">
    <property type="entry name" value="HisKA"/>
    <property type="match status" value="1"/>
</dbReference>
<evidence type="ECO:0000259" key="8">
    <source>
        <dbReference type="PROSITE" id="PS50109"/>
    </source>
</evidence>
<evidence type="ECO:0000313" key="11">
    <source>
        <dbReference type="Proteomes" id="UP001236663"/>
    </source>
</evidence>
<evidence type="ECO:0000256" key="2">
    <source>
        <dbReference type="ARBA" id="ARBA00012438"/>
    </source>
</evidence>
<feature type="domain" description="Response regulatory" evidence="9">
    <location>
        <begin position="635"/>
        <end position="751"/>
    </location>
</feature>
<protein>
    <recommendedName>
        <fullName evidence="2">histidine kinase</fullName>
        <ecNumber evidence="2">2.7.13.3</ecNumber>
    </recommendedName>
</protein>
<keyword evidence="3 5" id="KW-0597">Phosphoprotein</keyword>
<dbReference type="Proteomes" id="UP001236663">
    <property type="component" value="Unassembled WGS sequence"/>
</dbReference>
<evidence type="ECO:0000256" key="7">
    <source>
        <dbReference type="SAM" id="Phobius"/>
    </source>
</evidence>
<dbReference type="SMART" id="SM00388">
    <property type="entry name" value="HisKA"/>
    <property type="match status" value="1"/>
</dbReference>
<keyword evidence="11" id="KW-1185">Reference proteome</keyword>
<dbReference type="InterPro" id="IPR011006">
    <property type="entry name" value="CheY-like_superfamily"/>
</dbReference>
<feature type="transmembrane region" description="Helical" evidence="7">
    <location>
        <begin position="31"/>
        <end position="51"/>
    </location>
</feature>
<evidence type="ECO:0000256" key="6">
    <source>
        <dbReference type="SAM" id="Coils"/>
    </source>
</evidence>
<sequence>MRNRILNVLFLKRLDEADDPIYRTRLTILSWAYLSTALCFIQCVALVWVFGEIQADSMVFVPFMLVHFALFYLLIFKEWLVPLAHVKIVMLLLPILLNLFIMQDRVLLMLDIASIFNILIFSLIILSQRWTLFYFLTSAFPIGWGYFFYDSYQYHEIFYGYAGGDYAFASVLAYLFVIAFISLLWIKNAFLKSISKLSDLSNLLMKQRSNLLLQSKELERANRDLENQGRAEQKARKAAETANKAKSTFLSTMSHEIRTPLNGVLGMAGLLKETALDEEQKEFTDIICNSGESLLNVINDILDFSRLESGEVEIDPHDFNLRSSIEDVLDLFSRQASNKGIDLLYHLPEGIPSHLWADGMRLKQVLMNLVNNAIKFTFSGEVFVEVEVAAQQGRDWILIVKVKDSGIGIPSDKISRLFKSFSQVDASTTRKYGGTGLGLAICHHLVTIMGGKIGVESNLGKGSMFYFTLPVKAPEAAHISEEPKLDNRVLAGRKVLIVDDNFTNLKILRLQLENLSLKPFSASSAEEALKILEKEREIELVITDMEMPEMNGVQFAMKVQSGFPDKTILLLSSIGDQSKRTNPGLFMAVLNKPVKYTHLIHALHAALDGNPGIAPPLNRPKKKLESNFSEKYPLSILVAEDTPINQKLILMILQRLGYQPDVVNNGVEALEKVLANNYDLVLMDVQMPEMDGLQACREIRNHQNENAPLIIAMTAGAMEEDKQRCFAAGMDGYISKPLEIDKLKEVLKTSSSRIPLKT</sequence>
<keyword evidence="7" id="KW-1133">Transmembrane helix</keyword>
<dbReference type="InterPro" id="IPR001789">
    <property type="entry name" value="Sig_transdc_resp-reg_receiver"/>
</dbReference>
<dbReference type="InterPro" id="IPR036890">
    <property type="entry name" value="HATPase_C_sf"/>
</dbReference>
<evidence type="ECO:0000256" key="3">
    <source>
        <dbReference type="ARBA" id="ARBA00022553"/>
    </source>
</evidence>
<keyword evidence="7" id="KW-0472">Membrane</keyword>
<dbReference type="EC" id="2.7.13.3" evidence="2"/>
<feature type="transmembrane region" description="Helical" evidence="7">
    <location>
        <begin position="83"/>
        <end position="101"/>
    </location>
</feature>
<dbReference type="PROSITE" id="PS50110">
    <property type="entry name" value="RESPONSE_REGULATORY"/>
    <property type="match status" value="2"/>
</dbReference>
<dbReference type="InterPro" id="IPR005467">
    <property type="entry name" value="His_kinase_dom"/>
</dbReference>
<dbReference type="InterPro" id="IPR003661">
    <property type="entry name" value="HisK_dim/P_dom"/>
</dbReference>
<feature type="modified residue" description="4-aspartylphosphate" evidence="5">
    <location>
        <position position="684"/>
    </location>
</feature>
<reference evidence="11" key="1">
    <citation type="journal article" date="2019" name="Int. J. Syst. Evol. Microbiol.">
        <title>The Global Catalogue of Microorganisms (GCM) 10K type strain sequencing project: providing services to taxonomists for standard genome sequencing and annotation.</title>
        <authorList>
            <consortium name="The Broad Institute Genomics Platform"/>
            <consortium name="The Broad Institute Genome Sequencing Center for Infectious Disease"/>
            <person name="Wu L."/>
            <person name="Ma J."/>
        </authorList>
    </citation>
    <scope>NUCLEOTIDE SEQUENCE [LARGE SCALE GENOMIC DNA]</scope>
    <source>
        <strain evidence="11">CECT 7706</strain>
    </source>
</reference>
<dbReference type="Gene3D" id="1.10.287.130">
    <property type="match status" value="1"/>
</dbReference>
<dbReference type="RefSeq" id="WP_163386907.1">
    <property type="nucleotide sequence ID" value="NZ_JAUFQS010000002.1"/>
</dbReference>
<dbReference type="InterPro" id="IPR003594">
    <property type="entry name" value="HATPase_dom"/>
</dbReference>
<organism evidence="10 11">
    <name type="scientific">Cyclobacterium jeungdonense</name>
    <dbReference type="NCBI Taxonomy" id="708087"/>
    <lineage>
        <taxon>Bacteria</taxon>
        <taxon>Pseudomonadati</taxon>
        <taxon>Bacteroidota</taxon>
        <taxon>Cytophagia</taxon>
        <taxon>Cytophagales</taxon>
        <taxon>Cyclobacteriaceae</taxon>
        <taxon>Cyclobacterium</taxon>
    </lineage>
</organism>
<feature type="transmembrane region" description="Helical" evidence="7">
    <location>
        <begin position="107"/>
        <end position="126"/>
    </location>
</feature>
<evidence type="ECO:0000256" key="5">
    <source>
        <dbReference type="PROSITE-ProRule" id="PRU00169"/>
    </source>
</evidence>
<dbReference type="SUPFAM" id="SSF52172">
    <property type="entry name" value="CheY-like"/>
    <property type="match status" value="2"/>
</dbReference>
<proteinExistence type="predicted"/>
<dbReference type="CDD" id="cd16922">
    <property type="entry name" value="HATPase_EvgS-ArcB-TorS-like"/>
    <property type="match status" value="1"/>
</dbReference>
<dbReference type="CDD" id="cd17546">
    <property type="entry name" value="REC_hyHK_CKI1_RcsC-like"/>
    <property type="match status" value="1"/>
</dbReference>
<dbReference type="SMART" id="SM00387">
    <property type="entry name" value="HATPase_c"/>
    <property type="match status" value="1"/>
</dbReference>
<dbReference type="PRINTS" id="PR00344">
    <property type="entry name" value="BCTRLSENSOR"/>
</dbReference>
<dbReference type="Pfam" id="PF00512">
    <property type="entry name" value="HisKA"/>
    <property type="match status" value="1"/>
</dbReference>
<gene>
    <name evidence="10" type="ORF">QWZ15_00930</name>
</gene>
<feature type="domain" description="Histidine kinase" evidence="8">
    <location>
        <begin position="252"/>
        <end position="473"/>
    </location>
</feature>
<name>A0ABT8C1Z1_9BACT</name>
<feature type="coiled-coil region" evidence="6">
    <location>
        <begin position="208"/>
        <end position="238"/>
    </location>
</feature>
<dbReference type="Gene3D" id="3.40.50.2300">
    <property type="match status" value="2"/>
</dbReference>
<dbReference type="Gene3D" id="3.30.565.10">
    <property type="entry name" value="Histidine kinase-like ATPase, C-terminal domain"/>
    <property type="match status" value="1"/>
</dbReference>
<dbReference type="SMART" id="SM00448">
    <property type="entry name" value="REC"/>
    <property type="match status" value="2"/>
</dbReference>
<keyword evidence="6" id="KW-0175">Coiled coil</keyword>
<feature type="transmembrane region" description="Helical" evidence="7">
    <location>
        <begin position="57"/>
        <end position="76"/>
    </location>
</feature>
<keyword evidence="7" id="KW-0812">Transmembrane</keyword>
<accession>A0ABT8C1Z1</accession>
<dbReference type="PROSITE" id="PS50109">
    <property type="entry name" value="HIS_KIN"/>
    <property type="match status" value="1"/>
</dbReference>
<dbReference type="PANTHER" id="PTHR45339:SF1">
    <property type="entry name" value="HYBRID SIGNAL TRANSDUCTION HISTIDINE KINASE J"/>
    <property type="match status" value="1"/>
</dbReference>